<proteinExistence type="inferred from homology"/>
<dbReference type="InterPro" id="IPR045800">
    <property type="entry name" value="HMBD"/>
</dbReference>
<dbReference type="InterPro" id="IPR058790">
    <property type="entry name" value="BSH_CusB"/>
</dbReference>
<gene>
    <name evidence="11" type="ORF">ERX46_09925</name>
</gene>
<evidence type="ECO:0000313" key="12">
    <source>
        <dbReference type="Proteomes" id="UP000293952"/>
    </source>
</evidence>
<feature type="domain" description="DUF3347" evidence="5">
    <location>
        <begin position="448"/>
        <end position="538"/>
    </location>
</feature>
<keyword evidence="2" id="KW-0813">Transport</keyword>
<evidence type="ECO:0000259" key="7">
    <source>
        <dbReference type="Pfam" id="PF25869"/>
    </source>
</evidence>
<evidence type="ECO:0000259" key="8">
    <source>
        <dbReference type="Pfam" id="PF25919"/>
    </source>
</evidence>
<feature type="domain" description="CusB-like beta-barrel" evidence="9">
    <location>
        <begin position="247"/>
        <end position="321"/>
    </location>
</feature>
<dbReference type="SUPFAM" id="SSF111369">
    <property type="entry name" value="HlyD-like secretion proteins"/>
    <property type="match status" value="1"/>
</dbReference>
<keyword evidence="4" id="KW-0472">Membrane</keyword>
<evidence type="ECO:0000256" key="1">
    <source>
        <dbReference type="ARBA" id="ARBA00009477"/>
    </source>
</evidence>
<dbReference type="NCBIfam" id="TIGR01730">
    <property type="entry name" value="RND_mfp"/>
    <property type="match status" value="1"/>
</dbReference>
<organism evidence="11 12">
    <name type="scientific">Brumimicrobium glaciale</name>
    <dbReference type="NCBI Taxonomy" id="200475"/>
    <lineage>
        <taxon>Bacteria</taxon>
        <taxon>Pseudomonadati</taxon>
        <taxon>Bacteroidota</taxon>
        <taxon>Flavobacteriia</taxon>
        <taxon>Flavobacteriales</taxon>
        <taxon>Crocinitomicaceae</taxon>
        <taxon>Brumimicrobium</taxon>
    </lineage>
</organism>
<name>A0A4Q4KLK7_9FLAO</name>
<protein>
    <submittedName>
        <fullName evidence="11">Efflux RND transporter periplasmic adaptor subunit</fullName>
    </submittedName>
</protein>
<dbReference type="Gene3D" id="2.40.420.20">
    <property type="match status" value="1"/>
</dbReference>
<sequence length="585" mass="64882">MKNRKTIYIALSTLVVGLLLGWMIFGSADRNTNAEQAHDHTEETIWTCSMHPQIRMNEPGACPLCGMDLIPLSSDANEDGDPMEIRMSPTAMQLANVQTSIVSKQKPIKEVRMNGKVKTDERNVFSQSSHIPGRIERLTVNFTGESIQKGQVLAYIYSPELIAAQEELFEAQKIKESQPSLFNASKEKLRNWKLTEKQINQILSNGTIQEQFPILADVSGIVTDKKINLGDYILKGQSLYEIADISTVWILFDVYESDIPWVKQGDKVEFSVRALPNETFNGEISFIDPVINSVTRVASARVIIKNTGRRLKPDMFVQGVIKSRLENDEEVIIVPKSAVMWTGERSVVYVKNATSDKMDFMMRIVTLGPSLGDSYLIKEGLEVDEEIATNGTFSIDAAAQLAGKPSMMSPEGGAANTGHNHGDSPQVQNTVTTDISISKKAKAELAPVFGAYLNYKNHLVADDFESSLSGAKKMESALKKVDMKLFKGEAHDFWMKQSGLLSKDLQKAVDTKNIGDLRTLFKNTSDQMIVLLTTFGAMDQPLYIEHCPMANNNKGADWLSSSSDIENPYYGAAMLKCGEVKEVIK</sequence>
<dbReference type="InterPro" id="IPR058649">
    <property type="entry name" value="CzcB_C"/>
</dbReference>
<dbReference type="Pfam" id="PF25919">
    <property type="entry name" value="BSH_CusB"/>
    <property type="match status" value="1"/>
</dbReference>
<feature type="compositionally biased region" description="Polar residues" evidence="3">
    <location>
        <begin position="417"/>
        <end position="428"/>
    </location>
</feature>
<dbReference type="PANTHER" id="PTHR30097">
    <property type="entry name" value="CATION EFFLUX SYSTEM PROTEIN CUSB"/>
    <property type="match status" value="1"/>
</dbReference>
<comment type="caution">
    <text evidence="11">The sequence shown here is derived from an EMBL/GenBank/DDBJ whole genome shotgun (WGS) entry which is preliminary data.</text>
</comment>
<feature type="domain" description="CusB-like barrel-sandwich hybrid" evidence="8">
    <location>
        <begin position="131"/>
        <end position="243"/>
    </location>
</feature>
<dbReference type="GO" id="GO:0022857">
    <property type="term" value="F:transmembrane transporter activity"/>
    <property type="evidence" value="ECO:0007669"/>
    <property type="project" value="InterPro"/>
</dbReference>
<dbReference type="GO" id="GO:0015679">
    <property type="term" value="P:plasma membrane copper ion transport"/>
    <property type="evidence" value="ECO:0007669"/>
    <property type="project" value="TreeGrafter"/>
</dbReference>
<evidence type="ECO:0000259" key="9">
    <source>
        <dbReference type="Pfam" id="PF25954"/>
    </source>
</evidence>
<keyword evidence="12" id="KW-1185">Reference proteome</keyword>
<evidence type="ECO:0000259" key="6">
    <source>
        <dbReference type="Pfam" id="PF19335"/>
    </source>
</evidence>
<dbReference type="GO" id="GO:0030288">
    <property type="term" value="C:outer membrane-bounded periplasmic space"/>
    <property type="evidence" value="ECO:0007669"/>
    <property type="project" value="TreeGrafter"/>
</dbReference>
<dbReference type="InterPro" id="IPR051909">
    <property type="entry name" value="MFP_Cation_Efflux"/>
</dbReference>
<dbReference type="PANTHER" id="PTHR30097:SF15">
    <property type="entry name" value="CATION EFFLUX SYSTEM PROTEIN CUSB"/>
    <property type="match status" value="1"/>
</dbReference>
<dbReference type="Pfam" id="PF19335">
    <property type="entry name" value="HMBD"/>
    <property type="match status" value="1"/>
</dbReference>
<feature type="transmembrane region" description="Helical" evidence="4">
    <location>
        <begin position="7"/>
        <end position="25"/>
    </location>
</feature>
<dbReference type="GO" id="GO:0060003">
    <property type="term" value="P:copper ion export"/>
    <property type="evidence" value="ECO:0007669"/>
    <property type="project" value="TreeGrafter"/>
</dbReference>
<feature type="region of interest" description="Disordered" evidence="3">
    <location>
        <begin position="404"/>
        <end position="428"/>
    </location>
</feature>
<dbReference type="Pfam" id="PF25975">
    <property type="entry name" value="CzcB_C"/>
    <property type="match status" value="1"/>
</dbReference>
<evidence type="ECO:0000256" key="4">
    <source>
        <dbReference type="SAM" id="Phobius"/>
    </source>
</evidence>
<dbReference type="GO" id="GO:0046914">
    <property type="term" value="F:transition metal ion binding"/>
    <property type="evidence" value="ECO:0007669"/>
    <property type="project" value="TreeGrafter"/>
</dbReference>
<evidence type="ECO:0000256" key="2">
    <source>
        <dbReference type="ARBA" id="ARBA00022448"/>
    </source>
</evidence>
<dbReference type="InterPro" id="IPR058791">
    <property type="entry name" value="3HB_CusB"/>
</dbReference>
<feature type="domain" description="Heavy metal binding" evidence="6">
    <location>
        <begin position="46"/>
        <end position="71"/>
    </location>
</feature>
<dbReference type="Proteomes" id="UP000293952">
    <property type="component" value="Unassembled WGS sequence"/>
</dbReference>
<evidence type="ECO:0000256" key="3">
    <source>
        <dbReference type="SAM" id="MobiDB-lite"/>
    </source>
</evidence>
<evidence type="ECO:0000259" key="10">
    <source>
        <dbReference type="Pfam" id="PF25975"/>
    </source>
</evidence>
<dbReference type="InterPro" id="IPR021782">
    <property type="entry name" value="DUF3347"/>
</dbReference>
<keyword evidence="4" id="KW-1133">Transmembrane helix</keyword>
<accession>A0A4Q4KLK7</accession>
<dbReference type="Pfam" id="PF25869">
    <property type="entry name" value="3HB_CusB"/>
    <property type="match status" value="1"/>
</dbReference>
<dbReference type="Pfam" id="PF25954">
    <property type="entry name" value="Beta-barrel_RND_2"/>
    <property type="match status" value="1"/>
</dbReference>
<dbReference type="Gene3D" id="2.40.30.170">
    <property type="match status" value="1"/>
</dbReference>
<dbReference type="Gene3D" id="6.10.140.730">
    <property type="match status" value="1"/>
</dbReference>
<dbReference type="OrthoDB" id="9806939at2"/>
<evidence type="ECO:0000259" key="5">
    <source>
        <dbReference type="Pfam" id="PF11827"/>
    </source>
</evidence>
<feature type="domain" description="CusB-like three alpha-helical bundle" evidence="7">
    <location>
        <begin position="160"/>
        <end position="209"/>
    </location>
</feature>
<evidence type="ECO:0000313" key="11">
    <source>
        <dbReference type="EMBL" id="RYM33254.1"/>
    </source>
</evidence>
<dbReference type="GO" id="GO:0016020">
    <property type="term" value="C:membrane"/>
    <property type="evidence" value="ECO:0007669"/>
    <property type="project" value="InterPro"/>
</dbReference>
<feature type="domain" description="CzcB-like C-terminal circularly permuted SH3-like" evidence="10">
    <location>
        <begin position="332"/>
        <end position="395"/>
    </location>
</feature>
<comment type="similarity">
    <text evidence="1">Belongs to the membrane fusion protein (MFP) (TC 8.A.1) family.</text>
</comment>
<dbReference type="EMBL" id="SETE01000004">
    <property type="protein sequence ID" value="RYM33254.1"/>
    <property type="molecule type" value="Genomic_DNA"/>
</dbReference>
<dbReference type="AlphaFoldDB" id="A0A4Q4KLK7"/>
<dbReference type="RefSeq" id="WP_130093715.1">
    <property type="nucleotide sequence ID" value="NZ_SETE01000004.1"/>
</dbReference>
<reference evidence="11 12" key="1">
    <citation type="submission" date="2019-02" db="EMBL/GenBank/DDBJ databases">
        <title>Genome sequence of the sea-ice species Brumimicrobium glaciale.</title>
        <authorList>
            <person name="Bowman J.P."/>
        </authorList>
    </citation>
    <scope>NUCLEOTIDE SEQUENCE [LARGE SCALE GENOMIC DNA]</scope>
    <source>
        <strain evidence="11 12">IC156</strain>
    </source>
</reference>
<dbReference type="InterPro" id="IPR006143">
    <property type="entry name" value="RND_pump_MFP"/>
</dbReference>
<dbReference type="InterPro" id="IPR058792">
    <property type="entry name" value="Beta-barrel_RND_2"/>
</dbReference>
<keyword evidence="4" id="KW-0812">Transmembrane</keyword>
<dbReference type="Pfam" id="PF11827">
    <property type="entry name" value="DUF3347"/>
    <property type="match status" value="1"/>
</dbReference>
<dbReference type="FunFam" id="2.40.30.170:FF:000010">
    <property type="entry name" value="Efflux RND transporter periplasmic adaptor subunit"/>
    <property type="match status" value="1"/>
</dbReference>